<sequence length="29" mass="3276">MIQMTRIDPALETRMATADPARRLSEGED</sequence>
<evidence type="ECO:0000313" key="2">
    <source>
        <dbReference type="EMBL" id="SNR34249.1"/>
    </source>
</evidence>
<feature type="compositionally biased region" description="Basic and acidic residues" evidence="1">
    <location>
        <begin position="20"/>
        <end position="29"/>
    </location>
</feature>
<evidence type="ECO:0000256" key="1">
    <source>
        <dbReference type="SAM" id="MobiDB-lite"/>
    </source>
</evidence>
<dbReference type="AlphaFoldDB" id="A0A238VL79"/>
<proteinExistence type="predicted"/>
<dbReference type="EMBL" id="FZNM01000002">
    <property type="protein sequence ID" value="SNR34249.1"/>
    <property type="molecule type" value="Genomic_DNA"/>
</dbReference>
<gene>
    <name evidence="2" type="ORF">SAMN06265378_102294</name>
</gene>
<feature type="region of interest" description="Disordered" evidence="1">
    <location>
        <begin position="1"/>
        <end position="29"/>
    </location>
</feature>
<name>A0A238VL79_9RHOB</name>
<reference evidence="3" key="1">
    <citation type="submission" date="2017-06" db="EMBL/GenBank/DDBJ databases">
        <authorList>
            <person name="Varghese N."/>
            <person name="Submissions S."/>
        </authorList>
    </citation>
    <scope>NUCLEOTIDE SEQUENCE [LARGE SCALE GENOMIC DNA]</scope>
    <source>
        <strain evidence="3">DSM 26170</strain>
    </source>
</reference>
<evidence type="ECO:0000313" key="3">
    <source>
        <dbReference type="Proteomes" id="UP000198409"/>
    </source>
</evidence>
<protein>
    <submittedName>
        <fullName evidence="2">Uncharacterized protein</fullName>
    </submittedName>
</protein>
<organism evidence="2 3">
    <name type="scientific">Paracoccus sediminis</name>
    <dbReference type="NCBI Taxonomy" id="1214787"/>
    <lineage>
        <taxon>Bacteria</taxon>
        <taxon>Pseudomonadati</taxon>
        <taxon>Pseudomonadota</taxon>
        <taxon>Alphaproteobacteria</taxon>
        <taxon>Rhodobacterales</taxon>
        <taxon>Paracoccaceae</taxon>
        <taxon>Paracoccus</taxon>
    </lineage>
</organism>
<dbReference type="Proteomes" id="UP000198409">
    <property type="component" value="Unassembled WGS sequence"/>
</dbReference>
<accession>A0A238VL79</accession>